<feature type="transmembrane region" description="Helical" evidence="1">
    <location>
        <begin position="54"/>
        <end position="73"/>
    </location>
</feature>
<evidence type="ECO:0000256" key="1">
    <source>
        <dbReference type="SAM" id="Phobius"/>
    </source>
</evidence>
<evidence type="ECO:0000313" key="3">
    <source>
        <dbReference type="EMBL" id="KAJ3491767.1"/>
    </source>
</evidence>
<keyword evidence="1" id="KW-0472">Membrane</keyword>
<evidence type="ECO:0000259" key="2">
    <source>
        <dbReference type="Pfam" id="PF20153"/>
    </source>
</evidence>
<dbReference type="Pfam" id="PF20153">
    <property type="entry name" value="DUF6535"/>
    <property type="match status" value="1"/>
</dbReference>
<reference evidence="3" key="1">
    <citation type="submission" date="2022-07" db="EMBL/GenBank/DDBJ databases">
        <title>Genome Sequence of Physisporinus lineatus.</title>
        <authorList>
            <person name="Buettner E."/>
        </authorList>
    </citation>
    <scope>NUCLEOTIDE SEQUENCE</scope>
    <source>
        <strain evidence="3">VT162</strain>
    </source>
</reference>
<dbReference type="AlphaFoldDB" id="A0AAD5VCL9"/>
<accession>A0AAD5VCL9</accession>
<evidence type="ECO:0000313" key="4">
    <source>
        <dbReference type="Proteomes" id="UP001212997"/>
    </source>
</evidence>
<feature type="transmembrane region" description="Helical" evidence="1">
    <location>
        <begin position="129"/>
        <end position="148"/>
    </location>
</feature>
<dbReference type="InterPro" id="IPR045338">
    <property type="entry name" value="DUF6535"/>
</dbReference>
<feature type="transmembrane region" description="Helical" evidence="1">
    <location>
        <begin position="185"/>
        <end position="205"/>
    </location>
</feature>
<keyword evidence="1" id="KW-1133">Transmembrane helix</keyword>
<gene>
    <name evidence="3" type="ORF">NLI96_g478</name>
</gene>
<keyword evidence="1" id="KW-0812">Transmembrane</keyword>
<sequence>MDAEPPKYRSLVENPEKIDLEASAGRDPWDSCREVMNKRDETAVQRWIDDIDSLLVIIGLFSAALTTFIIEFYRQLKADPTDMIILLLKDLVSFEAPSQFINSTNVDLQRHLFRGSSYSPIGSTLRMNIAWVVALLCSLIAAFTGILVKQWLRAYLSEIPTSPIESVPIRQLRHDGLETWRMGEIIGCLPILMEIALVLFLYGLLELLWSLNSTIAGVSTAIVAVFIIFLAVTTAIPIFFPNSPFKSPQAWFLWRSAMRLLSLWRRFIRPSPSDLSSSHSGSTWIEREVEISRLRGDELNGRALARVYKGSIDEDFRDIICSCINTLPINIAASFVFELIATKCQCSVEALLESIRNPGTDFLLETLSLKFGTRLRRGARRLQSMILDILHEMHSKPFGVTILVDLLKILRKLLIDSEGGVCENLNHRRAWDILTSFMTPHYPFQVPRLCLEILWDMTQVRCNSDYCPVGMQNVLTYARDAFTRNDNESFVRASGILFDRLPAMPDTLVTARCEVRKRLGEWMEDLAQYLLSQNTQKKRLDNGVRVKWCSGLVAVANVDSGLISAELIALLEEGADMGLVEWDDVERSALHHLKALFHHDDLKVKKEWHSMEYDISDLGTGTDFRILTSCKAWSSEMYPRSVGDTLERLGLRTALILS</sequence>
<name>A0AAD5VCL9_9APHY</name>
<feature type="transmembrane region" description="Helical" evidence="1">
    <location>
        <begin position="217"/>
        <end position="240"/>
    </location>
</feature>
<protein>
    <recommendedName>
        <fullName evidence="2">DUF6535 domain-containing protein</fullName>
    </recommendedName>
</protein>
<comment type="caution">
    <text evidence="3">The sequence shown here is derived from an EMBL/GenBank/DDBJ whole genome shotgun (WGS) entry which is preliminary data.</text>
</comment>
<proteinExistence type="predicted"/>
<dbReference type="Proteomes" id="UP001212997">
    <property type="component" value="Unassembled WGS sequence"/>
</dbReference>
<feature type="domain" description="DUF6535" evidence="2">
    <location>
        <begin position="29"/>
        <end position="210"/>
    </location>
</feature>
<keyword evidence="4" id="KW-1185">Reference proteome</keyword>
<organism evidence="3 4">
    <name type="scientific">Meripilus lineatus</name>
    <dbReference type="NCBI Taxonomy" id="2056292"/>
    <lineage>
        <taxon>Eukaryota</taxon>
        <taxon>Fungi</taxon>
        <taxon>Dikarya</taxon>
        <taxon>Basidiomycota</taxon>
        <taxon>Agaricomycotina</taxon>
        <taxon>Agaricomycetes</taxon>
        <taxon>Polyporales</taxon>
        <taxon>Meripilaceae</taxon>
        <taxon>Meripilus</taxon>
    </lineage>
</organism>
<dbReference type="EMBL" id="JANAWD010000007">
    <property type="protein sequence ID" value="KAJ3491767.1"/>
    <property type="molecule type" value="Genomic_DNA"/>
</dbReference>